<evidence type="ECO:0000256" key="2">
    <source>
        <dbReference type="ARBA" id="ARBA00022475"/>
    </source>
</evidence>
<dbReference type="PANTHER" id="PTHR30589:SF0">
    <property type="entry name" value="PHOSPHATIDYLGLYCEROL--PROLIPOPROTEIN DIACYLGLYCERYL TRANSFERASE"/>
    <property type="match status" value="1"/>
</dbReference>
<dbReference type="GO" id="GO:0005886">
    <property type="term" value="C:plasma membrane"/>
    <property type="evidence" value="ECO:0007669"/>
    <property type="project" value="InterPro"/>
</dbReference>
<evidence type="ECO:0000313" key="9">
    <source>
        <dbReference type="Proteomes" id="UP000589520"/>
    </source>
</evidence>
<evidence type="ECO:0000313" key="8">
    <source>
        <dbReference type="EMBL" id="NYF79090.1"/>
    </source>
</evidence>
<feature type="transmembrane region" description="Helical" evidence="7">
    <location>
        <begin position="78"/>
        <end position="101"/>
    </location>
</feature>
<dbReference type="EMBL" id="JACCCW010000001">
    <property type="protein sequence ID" value="NYF79090.1"/>
    <property type="molecule type" value="Genomic_DNA"/>
</dbReference>
<evidence type="ECO:0000256" key="6">
    <source>
        <dbReference type="ARBA" id="ARBA00023136"/>
    </source>
</evidence>
<gene>
    <name evidence="8" type="ORF">HDF17_001377</name>
</gene>
<feature type="transmembrane region" description="Helical" evidence="7">
    <location>
        <begin position="49"/>
        <end position="72"/>
    </location>
</feature>
<keyword evidence="4 7" id="KW-0812">Transmembrane</keyword>
<dbReference type="InterPro" id="IPR001640">
    <property type="entry name" value="Lgt"/>
</dbReference>
<comment type="caution">
    <text evidence="8">The sequence shown here is derived from an EMBL/GenBank/DDBJ whole genome shotgun (WGS) entry which is preliminary data.</text>
</comment>
<dbReference type="AlphaFoldDB" id="A0A7Y9TGS4"/>
<evidence type="ECO:0000256" key="5">
    <source>
        <dbReference type="ARBA" id="ARBA00022989"/>
    </source>
</evidence>
<dbReference type="PANTHER" id="PTHR30589">
    <property type="entry name" value="PROLIPOPROTEIN DIACYLGLYCERYL TRANSFERASE"/>
    <property type="match status" value="1"/>
</dbReference>
<feature type="transmembrane region" description="Helical" evidence="7">
    <location>
        <begin position="15"/>
        <end position="37"/>
    </location>
</feature>
<organism evidence="8 9">
    <name type="scientific">Granulicella arctica</name>
    <dbReference type="NCBI Taxonomy" id="940613"/>
    <lineage>
        <taxon>Bacteria</taxon>
        <taxon>Pseudomonadati</taxon>
        <taxon>Acidobacteriota</taxon>
        <taxon>Terriglobia</taxon>
        <taxon>Terriglobales</taxon>
        <taxon>Acidobacteriaceae</taxon>
        <taxon>Granulicella</taxon>
    </lineage>
</organism>
<feature type="transmembrane region" description="Helical" evidence="7">
    <location>
        <begin position="218"/>
        <end position="237"/>
    </location>
</feature>
<dbReference type="Proteomes" id="UP000589520">
    <property type="component" value="Unassembled WGS sequence"/>
</dbReference>
<evidence type="ECO:0000256" key="4">
    <source>
        <dbReference type="ARBA" id="ARBA00022692"/>
    </source>
</evidence>
<dbReference type="GO" id="GO:0008961">
    <property type="term" value="F:phosphatidylglycerol-prolipoprotein diacylglyceryl transferase activity"/>
    <property type="evidence" value="ECO:0007669"/>
    <property type="project" value="InterPro"/>
</dbReference>
<feature type="transmembrane region" description="Helical" evidence="7">
    <location>
        <begin position="184"/>
        <end position="206"/>
    </location>
</feature>
<evidence type="ECO:0000256" key="3">
    <source>
        <dbReference type="ARBA" id="ARBA00022679"/>
    </source>
</evidence>
<dbReference type="EC" id="2.-.-.-" evidence="8"/>
<keyword evidence="5 7" id="KW-1133">Transmembrane helix</keyword>
<dbReference type="GO" id="GO:0042158">
    <property type="term" value="P:lipoprotein biosynthetic process"/>
    <property type="evidence" value="ECO:0007669"/>
    <property type="project" value="InterPro"/>
</dbReference>
<protein>
    <submittedName>
        <fullName evidence="8">Phosphatidylglycerol:prolipoprotein diacylglycerol transferase</fullName>
        <ecNumber evidence="8">2.-.-.-</ecNumber>
    </submittedName>
</protein>
<keyword evidence="8" id="KW-0449">Lipoprotein</keyword>
<dbReference type="RefSeq" id="WP_179489030.1">
    <property type="nucleotide sequence ID" value="NZ_JACCCW010000001.1"/>
</dbReference>
<keyword evidence="6 7" id="KW-0472">Membrane</keyword>
<name>A0A7Y9TGS4_9BACT</name>
<dbReference type="Pfam" id="PF01790">
    <property type="entry name" value="LGT"/>
    <property type="match status" value="1"/>
</dbReference>
<keyword evidence="9" id="KW-1185">Reference proteome</keyword>
<feature type="transmembrane region" description="Helical" evidence="7">
    <location>
        <begin position="108"/>
        <end position="132"/>
    </location>
</feature>
<keyword evidence="2" id="KW-1003">Cell membrane</keyword>
<comment type="similarity">
    <text evidence="1">Belongs to the Lgt family.</text>
</comment>
<proteinExistence type="inferred from homology"/>
<feature type="transmembrane region" description="Helical" evidence="7">
    <location>
        <begin position="160"/>
        <end position="177"/>
    </location>
</feature>
<evidence type="ECO:0000256" key="1">
    <source>
        <dbReference type="ARBA" id="ARBA00007150"/>
    </source>
</evidence>
<evidence type="ECO:0000256" key="7">
    <source>
        <dbReference type="SAM" id="Phobius"/>
    </source>
</evidence>
<reference evidence="8 9" key="1">
    <citation type="submission" date="2020-07" db="EMBL/GenBank/DDBJ databases">
        <title>Genomic Encyclopedia of Type Strains, Phase IV (KMG-V): Genome sequencing to study the core and pangenomes of soil and plant-associated prokaryotes.</title>
        <authorList>
            <person name="Whitman W."/>
        </authorList>
    </citation>
    <scope>NUCLEOTIDE SEQUENCE [LARGE SCALE GENOMIC DNA]</scope>
    <source>
        <strain evidence="8 9">X4EP2</strain>
    </source>
</reference>
<accession>A0A7Y9TGS4</accession>
<sequence>MHSSFLHLGSLHVPLYGICAAVGLMGALTLCQVTARLVRLDAMKVWDALWVIALAVFVISRALLVMGSFHSFLTSPMLVLSLPSLNDTGMLLTAVFAMIYLRYKRVPLLGFLDAMAPCAALLWAFLSLGSILEGTKDGMPTHFLFAVGDGAGQGVHPVEFYTLIVGIVLCGVLLRALPRLRHTGFGCALGLVLAGAAIFLLDFLRLPSELFVAAMLDPVQWLGLAMIFVGCALFIAFPEMPTAAARNGSSDSV</sequence>
<keyword evidence="3 8" id="KW-0808">Transferase</keyword>